<dbReference type="GO" id="GO:0000455">
    <property type="term" value="P:enzyme-directed rRNA pseudouridine synthesis"/>
    <property type="evidence" value="ECO:0007669"/>
    <property type="project" value="TreeGrafter"/>
</dbReference>
<comment type="caution">
    <text evidence="3">The sequence shown here is derived from an EMBL/GenBank/DDBJ whole genome shotgun (WGS) entry which is preliminary data.</text>
</comment>
<comment type="similarity">
    <text evidence="1">Belongs to the pseudouridine synthase RluA family.</text>
</comment>
<dbReference type="EMBL" id="CAJNDS010002203">
    <property type="protein sequence ID" value="CAE7370560.1"/>
    <property type="molecule type" value="Genomic_DNA"/>
</dbReference>
<protein>
    <submittedName>
        <fullName evidence="3">TruC protein</fullName>
    </submittedName>
</protein>
<dbReference type="SUPFAM" id="SSF55120">
    <property type="entry name" value="Pseudouridine synthase"/>
    <property type="match status" value="1"/>
</dbReference>
<feature type="domain" description="DUF4116" evidence="2">
    <location>
        <begin position="452"/>
        <end position="486"/>
    </location>
</feature>
<sequence length="745" mass="82574">MAGHEPELTTEQWRADFITRRVHRGLQRLVGELGISDEELRQLGDTHFKDQAAFLQTTFPNLPALGQLSEVRERLRRRGQDCGLDALTVSTWQEEACEDKLFEEEEDPYWWRECPESLCFDLSCTAEENLTAGAPPTLQWWDAEKVAESGAFIAITKPAGMFVVTDERGLWEESPTNFIHVAHRRIDMLPAGASPARVLQQQRHVMVSQSLAFESKSWAAFRHFVCQNSGLDNVGFALCSGCADEEVAGCKESQGSPAVTWYSALRHYCVPATGRLAFWGRDRWFTLVQLKILTGRTHQIRLHMAFLGHPPLAGDTRQPEARRRLLEEIRGGPASSVAYGALRNAPCALRGDREVVLAAVARDGSALQFAADALKGDREVVLAAVEHDGWALEFATDALKGDREVVRAAVEQDGWALEFAADEMRGDREVVLAAVKQSGRAFKHAADALREDRDFVLAAVKEDGTALSFASEELRADRSFLLEAVEATCAWWLVNLAAEELRADEGFADRCKAAAGTGLVFTYYDSYSCSDNMRRCFPTAGASVPGGAAYERVMKELKSASHGGTATVWFDEQPVFGHGADNGNWSHPSSDCGRDRVPVPPMEARDAKWLSTVDSRSTSLEPEVGKAYPCWCCHWLREVRKHHQAGEVICCAVSNIYDRAWVEDFGAGSSELADADAEKFGLPQEHFKHGKPASWGEGTICISGETYQRRAPVHPRTAKPLGLGCRWERQALDGMEFPVYAFFMP</sequence>
<name>A0A812QGJ0_9DINO</name>
<feature type="domain" description="DUF4116" evidence="2">
    <location>
        <begin position="352"/>
        <end position="400"/>
    </location>
</feature>
<dbReference type="GO" id="GO:0003723">
    <property type="term" value="F:RNA binding"/>
    <property type="evidence" value="ECO:0007669"/>
    <property type="project" value="InterPro"/>
</dbReference>
<evidence type="ECO:0000256" key="1">
    <source>
        <dbReference type="ARBA" id="ARBA00010876"/>
    </source>
</evidence>
<organism evidence="3 4">
    <name type="scientific">Symbiodinium natans</name>
    <dbReference type="NCBI Taxonomy" id="878477"/>
    <lineage>
        <taxon>Eukaryota</taxon>
        <taxon>Sar</taxon>
        <taxon>Alveolata</taxon>
        <taxon>Dinophyceae</taxon>
        <taxon>Suessiales</taxon>
        <taxon>Symbiodiniaceae</taxon>
        <taxon>Symbiodinium</taxon>
    </lineage>
</organism>
<accession>A0A812QGJ0</accession>
<reference evidence="3" key="1">
    <citation type="submission" date="2021-02" db="EMBL/GenBank/DDBJ databases">
        <authorList>
            <person name="Dougan E. K."/>
            <person name="Rhodes N."/>
            <person name="Thang M."/>
            <person name="Chan C."/>
        </authorList>
    </citation>
    <scope>NUCLEOTIDE SEQUENCE</scope>
</reference>
<dbReference type="Proteomes" id="UP000604046">
    <property type="component" value="Unassembled WGS sequence"/>
</dbReference>
<proteinExistence type="inferred from homology"/>
<keyword evidence="4" id="KW-1185">Reference proteome</keyword>
<dbReference type="InterPro" id="IPR020103">
    <property type="entry name" value="PsdUridine_synth_cat_dom_sf"/>
</dbReference>
<dbReference type="Gene3D" id="3.30.2350.10">
    <property type="entry name" value="Pseudouridine synthase"/>
    <property type="match status" value="1"/>
</dbReference>
<evidence type="ECO:0000313" key="4">
    <source>
        <dbReference type="Proteomes" id="UP000604046"/>
    </source>
</evidence>
<dbReference type="InterPro" id="IPR025197">
    <property type="entry name" value="DUF4116"/>
</dbReference>
<dbReference type="AlphaFoldDB" id="A0A812QGJ0"/>
<evidence type="ECO:0000313" key="3">
    <source>
        <dbReference type="EMBL" id="CAE7370560.1"/>
    </source>
</evidence>
<dbReference type="InterPro" id="IPR050188">
    <property type="entry name" value="RluA_PseudoU_synthase"/>
</dbReference>
<dbReference type="OrthoDB" id="430160at2759"/>
<dbReference type="Pfam" id="PF13475">
    <property type="entry name" value="DUF4116"/>
    <property type="match status" value="3"/>
</dbReference>
<dbReference type="PANTHER" id="PTHR21600:SF87">
    <property type="entry name" value="RNA PSEUDOURIDYLATE SYNTHASE DOMAIN-CONTAINING PROTEIN 1"/>
    <property type="match status" value="1"/>
</dbReference>
<gene>
    <name evidence="3" type="primary">truC</name>
    <name evidence="3" type="ORF">SNAT2548_LOCUS20217</name>
</gene>
<evidence type="ECO:0000259" key="2">
    <source>
        <dbReference type="Pfam" id="PF13475"/>
    </source>
</evidence>
<dbReference type="PANTHER" id="PTHR21600">
    <property type="entry name" value="MITOCHONDRIAL RNA PSEUDOURIDINE SYNTHASE"/>
    <property type="match status" value="1"/>
</dbReference>
<feature type="domain" description="DUF4116" evidence="2">
    <location>
        <begin position="402"/>
        <end position="450"/>
    </location>
</feature>
<dbReference type="GO" id="GO:0009982">
    <property type="term" value="F:pseudouridine synthase activity"/>
    <property type="evidence" value="ECO:0007669"/>
    <property type="project" value="InterPro"/>
</dbReference>